<keyword evidence="2" id="KW-1185">Reference proteome</keyword>
<evidence type="ECO:0000313" key="1">
    <source>
        <dbReference type="EMBL" id="VDI07055.1"/>
    </source>
</evidence>
<accession>A0A8B6CN72</accession>
<reference evidence="1" key="1">
    <citation type="submission" date="2018-11" db="EMBL/GenBank/DDBJ databases">
        <authorList>
            <person name="Alioto T."/>
            <person name="Alioto T."/>
        </authorList>
    </citation>
    <scope>NUCLEOTIDE SEQUENCE</scope>
</reference>
<dbReference type="Proteomes" id="UP000596742">
    <property type="component" value="Unassembled WGS sequence"/>
</dbReference>
<protein>
    <submittedName>
        <fullName evidence="1">Uncharacterized protein</fullName>
    </submittedName>
</protein>
<dbReference type="OrthoDB" id="6277301at2759"/>
<evidence type="ECO:0000313" key="2">
    <source>
        <dbReference type="Proteomes" id="UP000596742"/>
    </source>
</evidence>
<dbReference type="EMBL" id="UYJE01001997">
    <property type="protein sequence ID" value="VDI07055.1"/>
    <property type="molecule type" value="Genomic_DNA"/>
</dbReference>
<dbReference type="PANTHER" id="PTHR33050:SF7">
    <property type="entry name" value="RIBONUCLEASE H"/>
    <property type="match status" value="1"/>
</dbReference>
<dbReference type="AlphaFoldDB" id="A0A8B6CN72"/>
<dbReference type="PANTHER" id="PTHR33050">
    <property type="entry name" value="REVERSE TRANSCRIPTASE DOMAIN-CONTAINING PROTEIN"/>
    <property type="match status" value="1"/>
</dbReference>
<proteinExistence type="predicted"/>
<organism evidence="1 2">
    <name type="scientific">Mytilus galloprovincialis</name>
    <name type="common">Mediterranean mussel</name>
    <dbReference type="NCBI Taxonomy" id="29158"/>
    <lineage>
        <taxon>Eukaryota</taxon>
        <taxon>Metazoa</taxon>
        <taxon>Spiralia</taxon>
        <taxon>Lophotrochozoa</taxon>
        <taxon>Mollusca</taxon>
        <taxon>Bivalvia</taxon>
        <taxon>Autobranchia</taxon>
        <taxon>Pteriomorphia</taxon>
        <taxon>Mytilida</taxon>
        <taxon>Mytiloidea</taxon>
        <taxon>Mytilidae</taxon>
        <taxon>Mytilinae</taxon>
        <taxon>Mytilus</taxon>
    </lineage>
</organism>
<dbReference type="InterPro" id="IPR052055">
    <property type="entry name" value="Hepadnavirus_pol/RT"/>
</dbReference>
<sequence>MSTKLSSKVIVLSDGVNNKRRRCKKPWWSEELTELWNDVCASEKIWIKCKIQNQKKFFRQVFVNKRKLFDKAVQKAKRQYWYSMQEELSNSCGNPKEFWRKIGKIGVGSERQNYIPMEVKLDNGQISSDKDEVLNKWKCDFSNMFNRNDDSDVNICENDVDVIYDDMLDCEISVEEVFNVLKSSKNGKSPGYDEIPVELYKNQTMLNALTRISSGSTTVKPNEWEYTHTFQPWAVEKRCLPPKLVTEDNNIVDFLPNFYHNSTPLDVNTILQDPFAVYDPTYFVAGNLHSHVNQWRSIIADPNCEQLKWLEKGVNIHDFMQPYKGEFWGMHYDDKFPPARQFKNARNCEDFVDFINSELIERINSGAVTYLGKVGEVHSPHIVSPITIEPLKPRLSAKLYTSAANQAISNAILNSSNVLIDDEIKTEIMYWKFLDTWDKHFSWVSDRHFILDISTDSSGYKWCATISGKDMREGIISDYWDQNSLKLPIMIKEALALKNSLISIQHLIKCKRIIAHVDNQAVVYAWENQHSKNSDLTKILKEIFQVIIMNNCSLSLVYINTAEHPADVHSRSLSKSDTTINKRTWVYIEYIYGPHDVDMFALDSNAMTTCEGKPLDHFTPYPSPCTAGVDAFSQIYDSRKNYYAFPPYCLLPSDITFIVDECINCNVIFPKFDPIPNWYTLAMRYAFSVNVIGFKGDKGTIMFPSRKGYLKDKRGLQFDLLAAKFVFSYKFVKCQELLR</sequence>
<name>A0A8B6CN72_MYTGA</name>
<gene>
    <name evidence="1" type="ORF">MGAL_10B062251</name>
</gene>
<comment type="caution">
    <text evidence="1">The sequence shown here is derived from an EMBL/GenBank/DDBJ whole genome shotgun (WGS) entry which is preliminary data.</text>
</comment>